<evidence type="ECO:0000256" key="1">
    <source>
        <dbReference type="ARBA" id="ARBA00012552"/>
    </source>
</evidence>
<dbReference type="CDD" id="cd18787">
    <property type="entry name" value="SF2_C_DEAD"/>
    <property type="match status" value="1"/>
</dbReference>
<dbReference type="AlphaFoldDB" id="A0A7G2C5D9"/>
<accession>A0A7G2C5D9</accession>
<dbReference type="VEuPathDB" id="TriTrypDB:ADEAN_000247100"/>
<dbReference type="PROSITE" id="PS51194">
    <property type="entry name" value="HELICASE_CTER"/>
    <property type="match status" value="1"/>
</dbReference>
<dbReference type="PANTHER" id="PTHR47959">
    <property type="entry name" value="ATP-DEPENDENT RNA HELICASE RHLE-RELATED"/>
    <property type="match status" value="1"/>
</dbReference>
<dbReference type="SUPFAM" id="SSF52540">
    <property type="entry name" value="P-loop containing nucleoside triphosphate hydrolases"/>
    <property type="match status" value="1"/>
</dbReference>
<evidence type="ECO:0000256" key="4">
    <source>
        <dbReference type="ARBA" id="ARBA00022806"/>
    </source>
</evidence>
<dbReference type="GO" id="GO:0005524">
    <property type="term" value="F:ATP binding"/>
    <property type="evidence" value="ECO:0007669"/>
    <property type="project" value="UniProtKB-KW"/>
</dbReference>
<organism evidence="10 11">
    <name type="scientific">Angomonas deanei</name>
    <dbReference type="NCBI Taxonomy" id="59799"/>
    <lineage>
        <taxon>Eukaryota</taxon>
        <taxon>Discoba</taxon>
        <taxon>Euglenozoa</taxon>
        <taxon>Kinetoplastea</taxon>
        <taxon>Metakinetoplastina</taxon>
        <taxon>Trypanosomatida</taxon>
        <taxon>Trypanosomatidae</taxon>
        <taxon>Strigomonadinae</taxon>
        <taxon>Angomonas</taxon>
    </lineage>
</organism>
<evidence type="ECO:0000256" key="5">
    <source>
        <dbReference type="ARBA" id="ARBA00022840"/>
    </source>
</evidence>
<dbReference type="SMART" id="SM00490">
    <property type="entry name" value="HELICc"/>
    <property type="match status" value="1"/>
</dbReference>
<keyword evidence="11" id="KW-1185">Reference proteome</keyword>
<dbReference type="GO" id="GO:0003723">
    <property type="term" value="F:RNA binding"/>
    <property type="evidence" value="ECO:0007669"/>
    <property type="project" value="UniProtKB-KW"/>
</dbReference>
<dbReference type="Gene3D" id="3.40.50.300">
    <property type="entry name" value="P-loop containing nucleotide triphosphate hydrolases"/>
    <property type="match status" value="1"/>
</dbReference>
<dbReference type="GO" id="GO:0016787">
    <property type="term" value="F:hydrolase activity"/>
    <property type="evidence" value="ECO:0007669"/>
    <property type="project" value="UniProtKB-KW"/>
</dbReference>
<evidence type="ECO:0000256" key="7">
    <source>
        <dbReference type="ARBA" id="ARBA00047984"/>
    </source>
</evidence>
<sequence length="516" mass="58655">MILNHYLISVSAVHGHLDQEARRLAVTAFAKKQASVMVVTDVAARGLDIPLLDNVINFSFPFNPKLFVHRVGRVARAGRSGSAFSLITYDDFPYYVDLMDFIDQPLQCRKEDGDLLFTPDNGCYGRLPEDHLQIELDFLKRLHGNEIELRNMAKVVDNAHKKYTRTKKKPTHEAIQKAKQPEYSFDKTPLHPMLLESLGERTISADKARFDLRKFKVRESFLEMSSGEKMFTIRKPETIQSLSKGEREKEEASEATESSNTTGTTPPRKLSLAESLLMKSKERKRGRDDTAAPSSFTDDGEVAISMYLPGGRGGKRRALAEENDMESGKYRDEGFFMDTKKRETVEDAHYSVKDATLDMTAETAEEAAQQRSVFAWSKKKNRYIKMNVKDAKAQLKGIKNEAGKAINYKTKLDTYNKWSKKSNMRIQDAGEEEDLGQLQRAKAAAQAQLPDGDGNDPDEVDISNPNQGKKLRIGRKIKRLPKDGHVKTFEEMSLAKRRAQKEKDRLNNKNRRKKKK</sequence>
<dbReference type="SMART" id="SM01123">
    <property type="entry name" value="DBP10CT"/>
    <property type="match status" value="1"/>
</dbReference>
<proteinExistence type="predicted"/>
<dbReference type="GO" id="GO:0003724">
    <property type="term" value="F:RNA helicase activity"/>
    <property type="evidence" value="ECO:0007669"/>
    <property type="project" value="UniProtKB-EC"/>
</dbReference>
<feature type="domain" description="Helicase C-terminal" evidence="9">
    <location>
        <begin position="1"/>
        <end position="117"/>
    </location>
</feature>
<keyword evidence="2" id="KW-0547">Nucleotide-binding</keyword>
<keyword evidence="6" id="KW-0694">RNA-binding</keyword>
<evidence type="ECO:0000313" key="11">
    <source>
        <dbReference type="Proteomes" id="UP000515908"/>
    </source>
</evidence>
<dbReference type="InterPro" id="IPR001650">
    <property type="entry name" value="Helicase_C-like"/>
</dbReference>
<dbReference type="Pfam" id="PF08147">
    <property type="entry name" value="DBP10CT"/>
    <property type="match status" value="1"/>
</dbReference>
<feature type="compositionally biased region" description="Low complexity" evidence="8">
    <location>
        <begin position="436"/>
        <end position="449"/>
    </location>
</feature>
<dbReference type="InterPro" id="IPR012541">
    <property type="entry name" value="DBP10_C"/>
</dbReference>
<feature type="region of interest" description="Disordered" evidence="8">
    <location>
        <begin position="233"/>
        <end position="271"/>
    </location>
</feature>
<keyword evidence="3" id="KW-0378">Hydrolase</keyword>
<evidence type="ECO:0000256" key="3">
    <source>
        <dbReference type="ARBA" id="ARBA00022801"/>
    </source>
</evidence>
<keyword evidence="4 10" id="KW-0347">Helicase</keyword>
<evidence type="ECO:0000313" key="10">
    <source>
        <dbReference type="EMBL" id="CAD2215018.1"/>
    </source>
</evidence>
<dbReference type="GO" id="GO:0005829">
    <property type="term" value="C:cytosol"/>
    <property type="evidence" value="ECO:0007669"/>
    <property type="project" value="TreeGrafter"/>
</dbReference>
<name>A0A7G2C5D9_9TRYP</name>
<comment type="catalytic activity">
    <reaction evidence="7">
        <text>ATP + H2O = ADP + phosphate + H(+)</text>
        <dbReference type="Rhea" id="RHEA:13065"/>
        <dbReference type="ChEBI" id="CHEBI:15377"/>
        <dbReference type="ChEBI" id="CHEBI:15378"/>
        <dbReference type="ChEBI" id="CHEBI:30616"/>
        <dbReference type="ChEBI" id="CHEBI:43474"/>
        <dbReference type="ChEBI" id="CHEBI:456216"/>
        <dbReference type="EC" id="3.6.4.13"/>
    </reaction>
</comment>
<evidence type="ECO:0000256" key="6">
    <source>
        <dbReference type="ARBA" id="ARBA00022884"/>
    </source>
</evidence>
<dbReference type="PANTHER" id="PTHR47959:SF8">
    <property type="entry name" value="RNA HELICASE"/>
    <property type="match status" value="1"/>
</dbReference>
<reference evidence="10 11" key="1">
    <citation type="submission" date="2020-08" db="EMBL/GenBank/DDBJ databases">
        <authorList>
            <person name="Newling K."/>
            <person name="Davey J."/>
            <person name="Forrester S."/>
        </authorList>
    </citation>
    <scope>NUCLEOTIDE SEQUENCE [LARGE SCALE GENOMIC DNA]</scope>
    <source>
        <strain evidence="11">Crithidia deanei Carvalho (ATCC PRA-265)</strain>
    </source>
</reference>
<gene>
    <name evidence="10" type="ORF">ADEAN_000247100</name>
</gene>
<feature type="region of interest" description="Disordered" evidence="8">
    <location>
        <begin position="432"/>
        <end position="516"/>
    </location>
</feature>
<evidence type="ECO:0000259" key="9">
    <source>
        <dbReference type="PROSITE" id="PS51194"/>
    </source>
</evidence>
<keyword evidence="5" id="KW-0067">ATP-binding</keyword>
<feature type="compositionally biased region" description="Basic and acidic residues" evidence="8">
    <location>
        <begin position="480"/>
        <end position="494"/>
    </location>
</feature>
<dbReference type="InterPro" id="IPR027417">
    <property type="entry name" value="P-loop_NTPase"/>
</dbReference>
<evidence type="ECO:0000256" key="2">
    <source>
        <dbReference type="ARBA" id="ARBA00022741"/>
    </source>
</evidence>
<dbReference type="EMBL" id="LR877148">
    <property type="protein sequence ID" value="CAD2215018.1"/>
    <property type="molecule type" value="Genomic_DNA"/>
</dbReference>
<evidence type="ECO:0000256" key="8">
    <source>
        <dbReference type="SAM" id="MobiDB-lite"/>
    </source>
</evidence>
<feature type="compositionally biased region" description="Basic residues" evidence="8">
    <location>
        <begin position="469"/>
        <end position="479"/>
    </location>
</feature>
<feature type="compositionally biased region" description="Low complexity" evidence="8">
    <location>
        <begin position="255"/>
        <end position="265"/>
    </location>
</feature>
<dbReference type="GO" id="GO:0005634">
    <property type="term" value="C:nucleus"/>
    <property type="evidence" value="ECO:0007669"/>
    <property type="project" value="InterPro"/>
</dbReference>
<dbReference type="Proteomes" id="UP000515908">
    <property type="component" value="Chromosome 04"/>
</dbReference>
<dbReference type="InterPro" id="IPR050079">
    <property type="entry name" value="DEAD_box_RNA_helicase"/>
</dbReference>
<dbReference type="EC" id="3.6.4.13" evidence="1"/>
<dbReference type="Pfam" id="PF00271">
    <property type="entry name" value="Helicase_C"/>
    <property type="match status" value="1"/>
</dbReference>
<protein>
    <recommendedName>
        <fullName evidence="1">RNA helicase</fullName>
        <ecNumber evidence="1">3.6.4.13</ecNumber>
    </recommendedName>
</protein>